<dbReference type="AlphaFoldDB" id="A0A022PU91"/>
<keyword evidence="5" id="KW-0067">ATP-binding</keyword>
<accession>A0A022PU91</accession>
<dbReference type="STRING" id="4155.A0A022PU91"/>
<gene>
    <name evidence="9" type="ORF">MIMGU_mgv1a025335mg</name>
</gene>
<keyword evidence="10" id="KW-1185">Reference proteome</keyword>
<keyword evidence="2" id="KW-0433">Leucine-rich repeat</keyword>
<dbReference type="Proteomes" id="UP000030748">
    <property type="component" value="Unassembled WGS sequence"/>
</dbReference>
<evidence type="ECO:0000259" key="6">
    <source>
        <dbReference type="Pfam" id="PF00931"/>
    </source>
</evidence>
<reference evidence="9 10" key="1">
    <citation type="journal article" date="2013" name="Proc. Natl. Acad. Sci. U.S.A.">
        <title>Fine-scale variation in meiotic recombination in Mimulus inferred from population shotgun sequencing.</title>
        <authorList>
            <person name="Hellsten U."/>
            <person name="Wright K.M."/>
            <person name="Jenkins J."/>
            <person name="Shu S."/>
            <person name="Yuan Y."/>
            <person name="Wessler S.R."/>
            <person name="Schmutz J."/>
            <person name="Willis J.H."/>
            <person name="Rokhsar D.S."/>
        </authorList>
    </citation>
    <scope>NUCLEOTIDE SEQUENCE [LARGE SCALE GENOMIC DNA]</scope>
    <source>
        <strain evidence="10">cv. DUN x IM62</strain>
    </source>
</reference>
<evidence type="ECO:0000259" key="8">
    <source>
        <dbReference type="Pfam" id="PF23598"/>
    </source>
</evidence>
<dbReference type="InterPro" id="IPR032675">
    <property type="entry name" value="LRR_dom_sf"/>
</dbReference>
<evidence type="ECO:0000256" key="2">
    <source>
        <dbReference type="ARBA" id="ARBA00022614"/>
    </source>
</evidence>
<dbReference type="SUPFAM" id="SSF52058">
    <property type="entry name" value="L domain-like"/>
    <property type="match status" value="1"/>
</dbReference>
<evidence type="ECO:0000313" key="9">
    <source>
        <dbReference type="EMBL" id="EYU17820.1"/>
    </source>
</evidence>
<dbReference type="InterPro" id="IPR055414">
    <property type="entry name" value="LRR_R13L4/SHOC2-like"/>
</dbReference>
<dbReference type="Pfam" id="PF23598">
    <property type="entry name" value="LRR_14"/>
    <property type="match status" value="1"/>
</dbReference>
<dbReference type="InterPro" id="IPR002182">
    <property type="entry name" value="NB-ARC"/>
</dbReference>
<dbReference type="PRINTS" id="PR00364">
    <property type="entry name" value="DISEASERSIST"/>
</dbReference>
<proteinExistence type="inferred from homology"/>
<dbReference type="eggNOG" id="KOG4658">
    <property type="taxonomic scope" value="Eukaryota"/>
</dbReference>
<organism evidence="9 10">
    <name type="scientific">Erythranthe guttata</name>
    <name type="common">Yellow monkey flower</name>
    <name type="synonym">Mimulus guttatus</name>
    <dbReference type="NCBI Taxonomy" id="4155"/>
    <lineage>
        <taxon>Eukaryota</taxon>
        <taxon>Viridiplantae</taxon>
        <taxon>Streptophyta</taxon>
        <taxon>Embryophyta</taxon>
        <taxon>Tracheophyta</taxon>
        <taxon>Spermatophyta</taxon>
        <taxon>Magnoliopsida</taxon>
        <taxon>eudicotyledons</taxon>
        <taxon>Gunneridae</taxon>
        <taxon>Pentapetalae</taxon>
        <taxon>asterids</taxon>
        <taxon>lamiids</taxon>
        <taxon>Lamiales</taxon>
        <taxon>Phrymaceae</taxon>
        <taxon>Erythranthe</taxon>
    </lineage>
</organism>
<dbReference type="SUPFAM" id="SSF52540">
    <property type="entry name" value="P-loop containing nucleoside triphosphate hydrolases"/>
    <property type="match status" value="1"/>
</dbReference>
<sequence>MVHLHDPKLKVIGLVGPAGVGKTNVLRLLNNQIIDTMWLPGETRLDFILVITLPKELDKKEKIIETIQDRVLKKLKQAVPDNADEREFELSKFLGDKSFILLIDQICTDIDLNKLGLPNNDRWKVVLASHSQKVINEMASTIVEMEPLSIDHAINLFQNIYGKINDENLELKAHGILKCCGGLPQVIKLVAVHLKDKRSSWDGVKRILQNDTDAKFLGAPDVCNAYKMVYDKLHEEMSAGWNIKRCLLYGLLFPLEHLIHKDYLTECWMSEGFNDLEEDVDQRLQESRGLGDTLLKTLTDNYLLLWCSDGHVKMPIYFRKLAFKEEYMAKENCLILKASQRGMPDNANSDSTLLQERNTKWVTLEDSLFEHMGVGLRVLDLNKTTIKSLPNPVTKFTKLVSLYLNDCSQLTGLPNEVENLKALELLDVRGTSLQSLPDEIGLLVGLRCLRVSFACGSKVTQEMIPGGIIDKLKKLEEFSVETCISNKRWNSIADRVAGELASLEKLNTLNFRFPTISSLTTFVTERQSWQNRNTLEPRYTFRSFNFFVGSHGLRHPYDSDISETGKKLRFCTGEENCSDNDFESIKDVLKQAEAFVLFGHVGVQSLNEFGLENVRSLKVLIAGRCHNLKTIFREELDVVFKSLKKLQLFNLNSLQCIWRGSAPIPQGCLSKLEVLTLCGCPELKEILNLELAKALSSLKHLKVENCAQLVTIVSSNMHEPDDHQSNDALQKLETLELKNLPKLQSICTGTSPNSGSSLRIIHIERCGELRDLSMILNSAKKVEKIMCESHWWEKLVFKAHFFCSFLLSFFISD</sequence>
<keyword evidence="4" id="KW-0611">Plant defense</keyword>
<dbReference type="InterPro" id="IPR027417">
    <property type="entry name" value="P-loop_NTPase"/>
</dbReference>
<dbReference type="Pfam" id="PF00931">
    <property type="entry name" value="NB-ARC"/>
    <property type="match status" value="1"/>
</dbReference>
<evidence type="ECO:0000256" key="4">
    <source>
        <dbReference type="ARBA" id="ARBA00022821"/>
    </source>
</evidence>
<dbReference type="Pfam" id="PF23247">
    <property type="entry name" value="LRR_RPS2"/>
    <property type="match status" value="1"/>
</dbReference>
<dbReference type="EMBL" id="KI632359">
    <property type="protein sequence ID" value="EYU17820.1"/>
    <property type="molecule type" value="Genomic_DNA"/>
</dbReference>
<evidence type="ECO:0000256" key="3">
    <source>
        <dbReference type="ARBA" id="ARBA00022737"/>
    </source>
</evidence>
<dbReference type="GO" id="GO:0006952">
    <property type="term" value="P:defense response"/>
    <property type="evidence" value="ECO:0007669"/>
    <property type="project" value="UniProtKB-KW"/>
</dbReference>
<protein>
    <submittedName>
        <fullName evidence="9">Uncharacterized protein</fullName>
    </submittedName>
</protein>
<dbReference type="PANTHER" id="PTHR33463:SF209">
    <property type="entry name" value="DISEASE RESISTANCE PROTEIN RPS2-LIKE"/>
    <property type="match status" value="1"/>
</dbReference>
<dbReference type="InterPro" id="IPR057135">
    <property type="entry name" value="At4g27190-like_LRR"/>
</dbReference>
<feature type="domain" description="NB-ARC" evidence="6">
    <location>
        <begin position="6"/>
        <end position="163"/>
    </location>
</feature>
<dbReference type="GO" id="GO:0043531">
    <property type="term" value="F:ADP binding"/>
    <property type="evidence" value="ECO:0007669"/>
    <property type="project" value="InterPro"/>
</dbReference>
<comment type="similarity">
    <text evidence="1">Belongs to the disease resistance NB-LRR family.</text>
</comment>
<dbReference type="PANTHER" id="PTHR33463">
    <property type="entry name" value="NB-ARC DOMAIN-CONTAINING PROTEIN-RELATED"/>
    <property type="match status" value="1"/>
</dbReference>
<feature type="domain" description="Disease resistance protein At4g27190-like leucine-rich repeats" evidence="7">
    <location>
        <begin position="643"/>
        <end position="772"/>
    </location>
</feature>
<dbReference type="Gene3D" id="1.10.8.430">
    <property type="entry name" value="Helical domain of apoptotic protease-activating factors"/>
    <property type="match status" value="1"/>
</dbReference>
<dbReference type="InterPro" id="IPR042197">
    <property type="entry name" value="Apaf_helical"/>
</dbReference>
<keyword evidence="5" id="KW-0547">Nucleotide-binding</keyword>
<dbReference type="InterPro" id="IPR050905">
    <property type="entry name" value="Plant_NBS-LRR"/>
</dbReference>
<dbReference type="Gene3D" id="3.40.50.300">
    <property type="entry name" value="P-loop containing nucleotide triphosphate hydrolases"/>
    <property type="match status" value="1"/>
</dbReference>
<dbReference type="Gene3D" id="3.80.10.10">
    <property type="entry name" value="Ribonuclease Inhibitor"/>
    <property type="match status" value="2"/>
</dbReference>
<evidence type="ECO:0000256" key="1">
    <source>
        <dbReference type="ARBA" id="ARBA00008894"/>
    </source>
</evidence>
<evidence type="ECO:0000259" key="7">
    <source>
        <dbReference type="Pfam" id="PF23247"/>
    </source>
</evidence>
<evidence type="ECO:0000313" key="10">
    <source>
        <dbReference type="Proteomes" id="UP000030748"/>
    </source>
</evidence>
<dbReference type="GO" id="GO:0005524">
    <property type="term" value="F:ATP binding"/>
    <property type="evidence" value="ECO:0007669"/>
    <property type="project" value="UniProtKB-KW"/>
</dbReference>
<feature type="domain" description="Disease resistance R13L4/SHOC-2-like LRR" evidence="8">
    <location>
        <begin position="409"/>
        <end position="515"/>
    </location>
</feature>
<evidence type="ECO:0000256" key="5">
    <source>
        <dbReference type="ARBA" id="ARBA00022840"/>
    </source>
</evidence>
<name>A0A022PU91_ERYGU</name>
<keyword evidence="3" id="KW-0677">Repeat</keyword>